<dbReference type="Proteomes" id="UP000410492">
    <property type="component" value="Unassembled WGS sequence"/>
</dbReference>
<dbReference type="PROSITE" id="PS51157">
    <property type="entry name" value="ZF_UBR"/>
    <property type="match status" value="1"/>
</dbReference>
<feature type="region of interest" description="Disordered" evidence="5">
    <location>
        <begin position="1"/>
        <end position="41"/>
    </location>
</feature>
<dbReference type="EMBL" id="CAACVG010010672">
    <property type="protein sequence ID" value="VEN56365.1"/>
    <property type="molecule type" value="Genomic_DNA"/>
</dbReference>
<dbReference type="CDD" id="cd19677">
    <property type="entry name" value="UBR-box_UBR7"/>
    <property type="match status" value="1"/>
</dbReference>
<dbReference type="InterPro" id="IPR047506">
    <property type="entry name" value="UBR7-like_UBR-box"/>
</dbReference>
<gene>
    <name evidence="7" type="ORF">CALMAC_LOCUS15273</name>
</gene>
<dbReference type="AlphaFoldDB" id="A0A653D8A6"/>
<dbReference type="Pfam" id="PF02207">
    <property type="entry name" value="zf-UBR"/>
    <property type="match status" value="1"/>
</dbReference>
<dbReference type="SMART" id="SM00396">
    <property type="entry name" value="ZnF_UBR1"/>
    <property type="match status" value="1"/>
</dbReference>
<evidence type="ECO:0000259" key="6">
    <source>
        <dbReference type="PROSITE" id="PS51157"/>
    </source>
</evidence>
<reference evidence="7 8" key="1">
    <citation type="submission" date="2019-01" db="EMBL/GenBank/DDBJ databases">
        <authorList>
            <person name="Sayadi A."/>
        </authorList>
    </citation>
    <scope>NUCLEOTIDE SEQUENCE [LARGE SCALE GENOMIC DNA]</scope>
</reference>
<dbReference type="Gene3D" id="3.30.40.10">
    <property type="entry name" value="Zinc/RING finger domain, C3HC4 (zinc finger)"/>
    <property type="match status" value="1"/>
</dbReference>
<dbReference type="GO" id="GO:0005737">
    <property type="term" value="C:cytoplasm"/>
    <property type="evidence" value="ECO:0007669"/>
    <property type="project" value="TreeGrafter"/>
</dbReference>
<evidence type="ECO:0000313" key="8">
    <source>
        <dbReference type="Proteomes" id="UP000410492"/>
    </source>
</evidence>
<proteinExistence type="predicted"/>
<organism evidence="7 8">
    <name type="scientific">Callosobruchus maculatus</name>
    <name type="common">Southern cowpea weevil</name>
    <name type="synonym">Pulse bruchid</name>
    <dbReference type="NCBI Taxonomy" id="64391"/>
    <lineage>
        <taxon>Eukaryota</taxon>
        <taxon>Metazoa</taxon>
        <taxon>Ecdysozoa</taxon>
        <taxon>Arthropoda</taxon>
        <taxon>Hexapoda</taxon>
        <taxon>Insecta</taxon>
        <taxon>Pterygota</taxon>
        <taxon>Neoptera</taxon>
        <taxon>Endopterygota</taxon>
        <taxon>Coleoptera</taxon>
        <taxon>Polyphaga</taxon>
        <taxon>Cucujiformia</taxon>
        <taxon>Chrysomeloidea</taxon>
        <taxon>Chrysomelidae</taxon>
        <taxon>Bruchinae</taxon>
        <taxon>Bruchini</taxon>
        <taxon>Callosobruchus</taxon>
    </lineage>
</organism>
<feature type="compositionally biased region" description="Polar residues" evidence="5">
    <location>
        <begin position="250"/>
        <end position="260"/>
    </location>
</feature>
<evidence type="ECO:0000256" key="2">
    <source>
        <dbReference type="ARBA" id="ARBA00022771"/>
    </source>
</evidence>
<name>A0A653D8A6_CALMS</name>
<dbReference type="PANTHER" id="PTHR13513:SF9">
    <property type="entry name" value="E3 UBIQUITIN-PROTEIN LIGASE UBR7-RELATED"/>
    <property type="match status" value="1"/>
</dbReference>
<keyword evidence="8" id="KW-1185">Reference proteome</keyword>
<dbReference type="InterPro" id="IPR001965">
    <property type="entry name" value="Znf_PHD"/>
</dbReference>
<dbReference type="CDD" id="cd15542">
    <property type="entry name" value="PHD_UBR7"/>
    <property type="match status" value="1"/>
</dbReference>
<dbReference type="InterPro" id="IPR040204">
    <property type="entry name" value="UBR7"/>
</dbReference>
<dbReference type="GO" id="GO:0008270">
    <property type="term" value="F:zinc ion binding"/>
    <property type="evidence" value="ECO:0007669"/>
    <property type="project" value="UniProtKB-KW"/>
</dbReference>
<dbReference type="InterPro" id="IPR013083">
    <property type="entry name" value="Znf_RING/FYVE/PHD"/>
</dbReference>
<feature type="zinc finger region" description="UBR-type" evidence="4">
    <location>
        <begin position="70"/>
        <end position="147"/>
    </location>
</feature>
<evidence type="ECO:0000256" key="4">
    <source>
        <dbReference type="PROSITE-ProRule" id="PRU00508"/>
    </source>
</evidence>
<keyword evidence="3" id="KW-0862">Zinc</keyword>
<dbReference type="InterPro" id="IPR003126">
    <property type="entry name" value="Znf_UBR"/>
</dbReference>
<evidence type="ECO:0000256" key="3">
    <source>
        <dbReference type="ARBA" id="ARBA00022833"/>
    </source>
</evidence>
<dbReference type="PANTHER" id="PTHR13513">
    <property type="entry name" value="E3 UBIQUITIN-PROTEIN LIGASE UBR7"/>
    <property type="match status" value="1"/>
</dbReference>
<sequence>MSEEQTKESVDTAIVANEDAEAEPNVPSDLSTSADDNDGEGVTLTLKDVLEMEEEMMEDTAAVLGAASDKTCSYTEGYIKRQALYSCLTCIPEAKNDPELAAGVCLACSYHCHEGHDLVELYTKRNFCCDCGNTKFPADQKCTLCPNKRDTNVLNTYNQNFSGVYCVCHRPYPDPDDPIPDEMIQCIICEDWYHSRHLGTSVPSDNFAEMICEGCMTKHDFLLHYDSFCVNKSEEELEATKPVEDEVNVESANEEGSGSNCKKPKSKGAKVSAKFWTEMIWRKELCNCEECLKIYETENVAFLLDPEDPVQLYEERSKAKAKELVETHNQQLDNKLKNVDRVTMINCIEGYNDLKEKLGEFLKGFADTKRIIREEDVREFFDTMQARKKQKLESGGQYFCR</sequence>
<dbReference type="SUPFAM" id="SSF57903">
    <property type="entry name" value="FYVE/PHD zinc finger"/>
    <property type="match status" value="1"/>
</dbReference>
<feature type="compositionally biased region" description="Basic and acidic residues" evidence="5">
    <location>
        <begin position="1"/>
        <end position="10"/>
    </location>
</feature>
<protein>
    <recommendedName>
        <fullName evidence="6">UBR-type domain-containing protein</fullName>
    </recommendedName>
</protein>
<dbReference type="OrthoDB" id="10262564at2759"/>
<keyword evidence="1" id="KW-0479">Metal-binding</keyword>
<evidence type="ECO:0000256" key="5">
    <source>
        <dbReference type="SAM" id="MobiDB-lite"/>
    </source>
</evidence>
<dbReference type="GO" id="GO:0061630">
    <property type="term" value="F:ubiquitin protein ligase activity"/>
    <property type="evidence" value="ECO:0007669"/>
    <property type="project" value="InterPro"/>
</dbReference>
<evidence type="ECO:0000313" key="7">
    <source>
        <dbReference type="EMBL" id="VEN56365.1"/>
    </source>
</evidence>
<accession>A0A653D8A6</accession>
<evidence type="ECO:0000256" key="1">
    <source>
        <dbReference type="ARBA" id="ARBA00022723"/>
    </source>
</evidence>
<dbReference type="SMART" id="SM00249">
    <property type="entry name" value="PHD"/>
    <property type="match status" value="1"/>
</dbReference>
<feature type="region of interest" description="Disordered" evidence="5">
    <location>
        <begin position="240"/>
        <end position="266"/>
    </location>
</feature>
<keyword evidence="2" id="KW-0863">Zinc-finger</keyword>
<feature type="domain" description="UBR-type" evidence="6">
    <location>
        <begin position="70"/>
        <end position="147"/>
    </location>
</feature>
<dbReference type="InterPro" id="IPR011011">
    <property type="entry name" value="Znf_FYVE_PHD"/>
</dbReference>